<dbReference type="GO" id="GO:0003824">
    <property type="term" value="F:catalytic activity"/>
    <property type="evidence" value="ECO:0007669"/>
    <property type="project" value="InterPro"/>
</dbReference>
<dbReference type="PANTHER" id="PTHR13932:SF5">
    <property type="entry name" value="RADICAL S-ADENOSYL METHIONINE DOMAIN-CONTAINING PROTEIN 1, MITOCHONDRIAL"/>
    <property type="match status" value="1"/>
</dbReference>
<dbReference type="AlphaFoldDB" id="A0A5D0MH19"/>
<dbReference type="GO" id="GO:0051539">
    <property type="term" value="F:4 iron, 4 sulfur cluster binding"/>
    <property type="evidence" value="ECO:0007669"/>
    <property type="project" value="TreeGrafter"/>
</dbReference>
<evidence type="ECO:0000259" key="2">
    <source>
        <dbReference type="PROSITE" id="PS51918"/>
    </source>
</evidence>
<dbReference type="InterPro" id="IPR006638">
    <property type="entry name" value="Elp3/MiaA/NifB-like_rSAM"/>
</dbReference>
<dbReference type="PANTHER" id="PTHR13932">
    <property type="entry name" value="COPROPORPHYRINIGEN III OXIDASE"/>
    <property type="match status" value="1"/>
</dbReference>
<dbReference type="EMBL" id="VSIV01000226">
    <property type="protein sequence ID" value="TYB32977.1"/>
    <property type="molecule type" value="Genomic_DNA"/>
</dbReference>
<dbReference type="SMART" id="SM00729">
    <property type="entry name" value="Elp3"/>
    <property type="match status" value="1"/>
</dbReference>
<dbReference type="Proteomes" id="UP000323337">
    <property type="component" value="Unassembled WGS sequence"/>
</dbReference>
<evidence type="ECO:0000313" key="4">
    <source>
        <dbReference type="Proteomes" id="UP000323337"/>
    </source>
</evidence>
<name>A0A5D0MH19_FLESI</name>
<comment type="caution">
    <text evidence="3">The sequence shown here is derived from an EMBL/GenBank/DDBJ whole genome shotgun (WGS) entry which is preliminary data.</text>
</comment>
<dbReference type="SUPFAM" id="SSF102114">
    <property type="entry name" value="Radical SAM enzymes"/>
    <property type="match status" value="1"/>
</dbReference>
<evidence type="ECO:0000313" key="3">
    <source>
        <dbReference type="EMBL" id="TYB32977.1"/>
    </source>
</evidence>
<dbReference type="InterPro" id="IPR023404">
    <property type="entry name" value="rSAM_horseshoe"/>
</dbReference>
<dbReference type="GO" id="GO:0005737">
    <property type="term" value="C:cytoplasm"/>
    <property type="evidence" value="ECO:0007669"/>
    <property type="project" value="TreeGrafter"/>
</dbReference>
<keyword evidence="1" id="KW-0472">Membrane</keyword>
<proteinExistence type="predicted"/>
<dbReference type="InterPro" id="IPR058240">
    <property type="entry name" value="rSAM_sf"/>
</dbReference>
<evidence type="ECO:0000256" key="1">
    <source>
        <dbReference type="SAM" id="Phobius"/>
    </source>
</evidence>
<feature type="transmembrane region" description="Helical" evidence="1">
    <location>
        <begin position="58"/>
        <end position="79"/>
    </location>
</feature>
<dbReference type="Gene3D" id="3.80.30.20">
    <property type="entry name" value="tm_1862 like domain"/>
    <property type="match status" value="1"/>
</dbReference>
<protein>
    <submittedName>
        <fullName evidence="3">Coproporphyrinogen III oxidase family protein</fullName>
    </submittedName>
</protein>
<dbReference type="Pfam" id="PF04055">
    <property type="entry name" value="Radical_SAM"/>
    <property type="match status" value="1"/>
</dbReference>
<dbReference type="SFLD" id="SFLDS00029">
    <property type="entry name" value="Radical_SAM"/>
    <property type="match status" value="1"/>
</dbReference>
<keyword evidence="1" id="KW-1133">Transmembrane helix</keyword>
<reference evidence="3 4" key="1">
    <citation type="submission" date="2019-08" db="EMBL/GenBank/DDBJ databases">
        <title>Genomic characterization of a novel candidate phylum (ARYD3) from a high temperature, high salinity tertiary oil reservoir in north central Oklahoma, USA.</title>
        <authorList>
            <person name="Youssef N.H."/>
            <person name="Yadav A."/>
            <person name="Elshahed M.S."/>
        </authorList>
    </citation>
    <scope>NUCLEOTIDE SEQUENCE [LARGE SCALE GENOMIC DNA]</scope>
    <source>
        <strain evidence="3">ARYD1</strain>
    </source>
</reference>
<dbReference type="InterPro" id="IPR007197">
    <property type="entry name" value="rSAM"/>
</dbReference>
<sequence length="431" mass="49816">MISVIMRRKTLFDNNTIRMDFRARLASKIMKSACSYYLKPKTFSSDFPQCSDNKKRLLYLHIPFCFSFCTYCTFHKFLFDKKTAETYFRLLKKEMHLIHEKGYNFAAMYIGGGTPTVLPAELAGLIDYAKELFDIKEVSCESDPDHVSSPILENTVDRIDRLSVGIQTFNDDYLKLIGRYDKFGSGESQLEKVKNLMPHFPIVNIDMIYNYPGQKKEELLNDISKVLSTGSQQVTFYPLMFSSNSDWGIKNREGSKSYKRESELFQLILTNMDTKKYEQRTQWAFSKDTGDIIDEYVIDNDEYIGLGSGAFGFIGNTLYINSFSLKEYGKLIENNKISTVKNIRFGRHAIKQYRMIVNLFGFNLNSKVFPEPEFSLLKLSECVQNKNGGYRLTPQGEFITSLMMSEFYDGMNRVRTAMRKELTDEDAGFEA</sequence>
<keyword evidence="1" id="KW-0812">Transmembrane</keyword>
<feature type="domain" description="Radical SAM core" evidence="2">
    <location>
        <begin position="50"/>
        <end position="278"/>
    </location>
</feature>
<dbReference type="PROSITE" id="PS51918">
    <property type="entry name" value="RADICAL_SAM"/>
    <property type="match status" value="1"/>
</dbReference>
<dbReference type="SFLD" id="SFLDG01065">
    <property type="entry name" value="anaerobic_coproporphyrinogen-I"/>
    <property type="match status" value="1"/>
</dbReference>
<dbReference type="NCBIfam" id="NF006385">
    <property type="entry name" value="PRK08629.1"/>
    <property type="match status" value="1"/>
</dbReference>
<accession>A0A5D0MH19</accession>
<organism evidence="3 4">
    <name type="scientific">Flexistipes sinusarabici</name>
    <dbReference type="NCBI Taxonomy" id="2352"/>
    <lineage>
        <taxon>Bacteria</taxon>
        <taxon>Pseudomonadati</taxon>
        <taxon>Deferribacterota</taxon>
        <taxon>Deferribacteres</taxon>
        <taxon>Deferribacterales</taxon>
        <taxon>Flexistipitaceae</taxon>
        <taxon>Flexistipes</taxon>
    </lineage>
</organism>
<gene>
    <name evidence="3" type="ORF">FXF49_08840</name>
</gene>
<dbReference type="GO" id="GO:0006779">
    <property type="term" value="P:porphyrin-containing compound biosynthetic process"/>
    <property type="evidence" value="ECO:0007669"/>
    <property type="project" value="TreeGrafter"/>
</dbReference>
<dbReference type="InterPro" id="IPR034505">
    <property type="entry name" value="Coproporphyrinogen-III_oxidase"/>
</dbReference>